<dbReference type="NCBIfam" id="NF005720">
    <property type="entry name" value="PRK07538.1"/>
    <property type="match status" value="1"/>
</dbReference>
<name>A0A7W7G865_9ACTN</name>
<dbReference type="PRINTS" id="PR00420">
    <property type="entry name" value="RNGMNOXGNASE"/>
</dbReference>
<protein>
    <submittedName>
        <fullName evidence="4">2-polyprenyl-6-methoxyphenol hydroxylase-like FAD-dependent oxidoreductase</fullName>
    </submittedName>
</protein>
<dbReference type="InterPro" id="IPR050493">
    <property type="entry name" value="FAD-dep_Monooxygenase_BioMet"/>
</dbReference>
<feature type="domain" description="FAD-binding" evidence="3">
    <location>
        <begin position="5"/>
        <end position="175"/>
    </location>
</feature>
<evidence type="ECO:0000256" key="1">
    <source>
        <dbReference type="ARBA" id="ARBA00023002"/>
    </source>
</evidence>
<organism evidence="4 5">
    <name type="scientific">Sphaerisporangium siamense</name>
    <dbReference type="NCBI Taxonomy" id="795645"/>
    <lineage>
        <taxon>Bacteria</taxon>
        <taxon>Bacillati</taxon>
        <taxon>Actinomycetota</taxon>
        <taxon>Actinomycetes</taxon>
        <taxon>Streptosporangiales</taxon>
        <taxon>Streptosporangiaceae</taxon>
        <taxon>Sphaerisporangium</taxon>
    </lineage>
</organism>
<keyword evidence="2" id="KW-0503">Monooxygenase</keyword>
<keyword evidence="5" id="KW-1185">Reference proteome</keyword>
<dbReference type="AlphaFoldDB" id="A0A7W7G865"/>
<dbReference type="Proteomes" id="UP000542210">
    <property type="component" value="Unassembled WGS sequence"/>
</dbReference>
<evidence type="ECO:0000259" key="3">
    <source>
        <dbReference type="Pfam" id="PF01494"/>
    </source>
</evidence>
<dbReference type="InterPro" id="IPR036188">
    <property type="entry name" value="FAD/NAD-bd_sf"/>
</dbReference>
<dbReference type="PANTHER" id="PTHR13789">
    <property type="entry name" value="MONOOXYGENASE"/>
    <property type="match status" value="1"/>
</dbReference>
<keyword evidence="1" id="KW-0560">Oxidoreductase</keyword>
<dbReference type="Gene3D" id="3.50.50.60">
    <property type="entry name" value="FAD/NAD(P)-binding domain"/>
    <property type="match status" value="1"/>
</dbReference>
<dbReference type="Pfam" id="PF01494">
    <property type="entry name" value="FAD_binding_3"/>
    <property type="match status" value="2"/>
</dbReference>
<comment type="caution">
    <text evidence="4">The sequence shown here is derived from an EMBL/GenBank/DDBJ whole genome shotgun (WGS) entry which is preliminary data.</text>
</comment>
<gene>
    <name evidence="4" type="ORF">BJ982_002952</name>
</gene>
<dbReference type="GO" id="GO:0004497">
    <property type="term" value="F:monooxygenase activity"/>
    <property type="evidence" value="ECO:0007669"/>
    <property type="project" value="UniProtKB-KW"/>
</dbReference>
<dbReference type="Gene3D" id="3.30.9.30">
    <property type="match status" value="1"/>
</dbReference>
<dbReference type="GO" id="GO:0071949">
    <property type="term" value="F:FAD binding"/>
    <property type="evidence" value="ECO:0007669"/>
    <property type="project" value="InterPro"/>
</dbReference>
<dbReference type="InterPro" id="IPR002938">
    <property type="entry name" value="FAD-bd"/>
</dbReference>
<dbReference type="PANTHER" id="PTHR13789:SF268">
    <property type="entry name" value="5-METHYLPHENAZINE-1-CARBOXYLATE 1-MONOOXYGENASE"/>
    <property type="match status" value="1"/>
</dbReference>
<evidence type="ECO:0000256" key="2">
    <source>
        <dbReference type="ARBA" id="ARBA00023033"/>
    </source>
</evidence>
<dbReference type="SUPFAM" id="SSF54373">
    <property type="entry name" value="FAD-linked reductases, C-terminal domain"/>
    <property type="match status" value="1"/>
</dbReference>
<reference evidence="4 5" key="1">
    <citation type="submission" date="2020-08" db="EMBL/GenBank/DDBJ databases">
        <title>Sequencing the genomes of 1000 actinobacteria strains.</title>
        <authorList>
            <person name="Klenk H.-P."/>
        </authorList>
    </citation>
    <scope>NUCLEOTIDE SEQUENCE [LARGE SCALE GENOMIC DNA]</scope>
    <source>
        <strain evidence="4 5">DSM 45784</strain>
    </source>
</reference>
<dbReference type="SUPFAM" id="SSF51905">
    <property type="entry name" value="FAD/NAD(P)-binding domain"/>
    <property type="match status" value="1"/>
</dbReference>
<evidence type="ECO:0000313" key="4">
    <source>
        <dbReference type="EMBL" id="MBB4701408.1"/>
    </source>
</evidence>
<feature type="domain" description="FAD-binding" evidence="3">
    <location>
        <begin position="293"/>
        <end position="355"/>
    </location>
</feature>
<dbReference type="EMBL" id="JACHND010000001">
    <property type="protein sequence ID" value="MBB4701408.1"/>
    <property type="molecule type" value="Genomic_DNA"/>
</dbReference>
<accession>A0A7W7G865</accession>
<evidence type="ECO:0000313" key="5">
    <source>
        <dbReference type="Proteomes" id="UP000542210"/>
    </source>
</evidence>
<dbReference type="RefSeq" id="WP_184880465.1">
    <property type="nucleotide sequence ID" value="NZ_BOOV01000016.1"/>
</dbReference>
<proteinExistence type="predicted"/>
<sequence>MATKTRAVVLGAGIGGLTLALELHRAGIECVVLEAAPSLAALGVGINLLPHATRNLARLGLEPALAEVAVTTRESAFFNRFGQLIAREPAGRHAGYDWPQFSIHRGDLQQVLLAAVHERLGPDAVLLGHRATHVTQDDRSATAHVRHPDGSSSTVRGDVVVGADGVHSVVRAQFHSGAAPRYTGYMMWRGTTVWPRFLTGASMVRAGWLATGKMVIYPIRDRVNARGDQLVNWVAEVEGPIRDVRDWNRPGLVEDFIAPFEDWRFDWLDVPAMIRAADEVLEYPMVDQDPLPHWGEGRVTLLGDAAHPMVPRGSNGAAQAILDARVLAERLAAGDPCRALRAYEAERVPATSQVVLTNRANPPDALLREVYERTGDRPFARIEDVITPEEIRRIGEGYQAVAGYSRTALT</sequence>